<dbReference type="STRING" id="1280949.HAD_11700"/>
<dbReference type="AlphaFoldDB" id="A0A069E8H3"/>
<dbReference type="PATRIC" id="fig|1280949.3.peg.2395"/>
<keyword evidence="3" id="KW-1185">Reference proteome</keyword>
<dbReference type="InterPro" id="IPR000383">
    <property type="entry name" value="Xaa-Pro-like_dom"/>
</dbReference>
<dbReference type="Proteomes" id="UP000027446">
    <property type="component" value="Unassembled WGS sequence"/>
</dbReference>
<organism evidence="2 3">
    <name type="scientific">Hyphomonas adhaerens MHS-3</name>
    <dbReference type="NCBI Taxonomy" id="1280949"/>
    <lineage>
        <taxon>Bacteria</taxon>
        <taxon>Pseudomonadati</taxon>
        <taxon>Pseudomonadota</taxon>
        <taxon>Alphaproteobacteria</taxon>
        <taxon>Hyphomonadales</taxon>
        <taxon>Hyphomonadaceae</taxon>
        <taxon>Hyphomonas</taxon>
    </lineage>
</organism>
<comment type="caution">
    <text evidence="2">The sequence shown here is derived from an EMBL/GenBank/DDBJ whole genome shotgun (WGS) entry which is preliminary data.</text>
</comment>
<dbReference type="GO" id="GO:0016787">
    <property type="term" value="F:hydrolase activity"/>
    <property type="evidence" value="ECO:0007669"/>
    <property type="project" value="UniProtKB-KW"/>
</dbReference>
<dbReference type="EMBL" id="ARYH01000001">
    <property type="protein sequence ID" value="KCZ86349.1"/>
    <property type="molecule type" value="Genomic_DNA"/>
</dbReference>
<dbReference type="Gene3D" id="3.40.50.1820">
    <property type="entry name" value="alpha/beta hydrolase"/>
    <property type="match status" value="1"/>
</dbReference>
<protein>
    <submittedName>
        <fullName evidence="2">Alpha/beta hydrolase</fullName>
    </submittedName>
</protein>
<dbReference type="OrthoDB" id="9800435at2"/>
<evidence type="ECO:0000259" key="1">
    <source>
        <dbReference type="Pfam" id="PF02129"/>
    </source>
</evidence>
<dbReference type="ESTHER" id="9rhob-a0a069e8h3">
    <property type="family name" value="Atu1826-like"/>
</dbReference>
<keyword evidence="2" id="KW-0378">Hydrolase</keyword>
<dbReference type="RefSeq" id="WP_035571227.1">
    <property type="nucleotide sequence ID" value="NZ_ARYH01000001.1"/>
</dbReference>
<dbReference type="InterPro" id="IPR029058">
    <property type="entry name" value="AB_hydrolase_fold"/>
</dbReference>
<dbReference type="PANTHER" id="PTHR42103">
    <property type="entry name" value="ALPHA/BETA-HYDROLASES SUPERFAMILY PROTEIN"/>
    <property type="match status" value="1"/>
</dbReference>
<name>A0A069E8H3_9PROT</name>
<proteinExistence type="predicted"/>
<sequence>MAELIIPGPQGRIEARYTEPPFEGAPIALILHPHPKAGGTMQDPISIMLYQMFEKHGFGVLRYNSRGVGRSQGQYDQGIGELEDAAYVLDYIENLSESPRYVWCAGYSFGAWITLQLLMRRPEIDGFLAISPPANHYDLSFLAPCPASGLIVSGDSDAVSSPEDVERALTKVRVQKGEEIERTTVKGANHFYQDRREDLIGTCEEYLLRRLAAAEEKLRIEAEESD</sequence>
<evidence type="ECO:0000313" key="3">
    <source>
        <dbReference type="Proteomes" id="UP000027446"/>
    </source>
</evidence>
<accession>A0A069E8H3</accession>
<dbReference type="PANTHER" id="PTHR42103:SF2">
    <property type="entry name" value="AB HYDROLASE-1 DOMAIN-CONTAINING PROTEIN"/>
    <property type="match status" value="1"/>
</dbReference>
<gene>
    <name evidence="2" type="ORF">HAD_11700</name>
</gene>
<reference evidence="2 3" key="1">
    <citation type="journal article" date="2014" name="Antonie Van Leeuwenhoek">
        <title>Hyphomonas beringensis sp. nov. and Hyphomonas chukchiensis sp. nov., isolated from surface seawater of the Bering Sea and Chukchi Sea.</title>
        <authorList>
            <person name="Li C."/>
            <person name="Lai Q."/>
            <person name="Li G."/>
            <person name="Dong C."/>
            <person name="Wang J."/>
            <person name="Liao Y."/>
            <person name="Shao Z."/>
        </authorList>
    </citation>
    <scope>NUCLEOTIDE SEQUENCE [LARGE SCALE GENOMIC DNA]</scope>
    <source>
        <strain evidence="2 3">MHS-3</strain>
    </source>
</reference>
<evidence type="ECO:0000313" key="2">
    <source>
        <dbReference type="EMBL" id="KCZ86349.1"/>
    </source>
</evidence>
<dbReference type="Pfam" id="PF02129">
    <property type="entry name" value="Peptidase_S15"/>
    <property type="match status" value="1"/>
</dbReference>
<feature type="domain" description="Xaa-Pro dipeptidyl-peptidase-like" evidence="1">
    <location>
        <begin position="24"/>
        <end position="154"/>
    </location>
</feature>
<dbReference type="eggNOG" id="COG2945">
    <property type="taxonomic scope" value="Bacteria"/>
</dbReference>
<dbReference type="SUPFAM" id="SSF53474">
    <property type="entry name" value="alpha/beta-Hydrolases"/>
    <property type="match status" value="1"/>
</dbReference>